<evidence type="ECO:0000313" key="1">
    <source>
        <dbReference type="EMBL" id="OUP67384.1"/>
    </source>
</evidence>
<dbReference type="InterPro" id="IPR008984">
    <property type="entry name" value="SMAD_FHA_dom_sf"/>
</dbReference>
<dbReference type="Proteomes" id="UP000196386">
    <property type="component" value="Unassembled WGS sequence"/>
</dbReference>
<dbReference type="SUPFAM" id="SSF49879">
    <property type="entry name" value="SMAD/FHA domain"/>
    <property type="match status" value="1"/>
</dbReference>
<dbReference type="AlphaFoldDB" id="A0A1Y4MQ59"/>
<organism evidence="1 2">
    <name type="scientific">Anaerotruncus colihominis</name>
    <dbReference type="NCBI Taxonomy" id="169435"/>
    <lineage>
        <taxon>Bacteria</taxon>
        <taxon>Bacillati</taxon>
        <taxon>Bacillota</taxon>
        <taxon>Clostridia</taxon>
        <taxon>Eubacteriales</taxon>
        <taxon>Oscillospiraceae</taxon>
        <taxon>Anaerotruncus</taxon>
    </lineage>
</organism>
<reference evidence="2" key="1">
    <citation type="submission" date="2017-04" db="EMBL/GenBank/DDBJ databases">
        <title>Function of individual gut microbiota members based on whole genome sequencing of pure cultures obtained from chicken caecum.</title>
        <authorList>
            <person name="Medvecky M."/>
            <person name="Cejkova D."/>
            <person name="Polansky O."/>
            <person name="Karasova D."/>
            <person name="Kubasova T."/>
            <person name="Cizek A."/>
            <person name="Rychlik I."/>
        </authorList>
    </citation>
    <scope>NUCLEOTIDE SEQUENCE [LARGE SCALE GENOMIC DNA]</scope>
    <source>
        <strain evidence="2">An175</strain>
    </source>
</reference>
<dbReference type="EMBL" id="NFKP01000035">
    <property type="protein sequence ID" value="OUP67384.1"/>
    <property type="molecule type" value="Genomic_DNA"/>
</dbReference>
<evidence type="ECO:0008006" key="3">
    <source>
        <dbReference type="Google" id="ProtNLM"/>
    </source>
</evidence>
<dbReference type="RefSeq" id="WP_087303256.1">
    <property type="nucleotide sequence ID" value="NZ_NFKP01000035.1"/>
</dbReference>
<comment type="caution">
    <text evidence="1">The sequence shown here is derived from an EMBL/GenBank/DDBJ whole genome shotgun (WGS) entry which is preliminary data.</text>
</comment>
<evidence type="ECO:0000313" key="2">
    <source>
        <dbReference type="Proteomes" id="UP000196386"/>
    </source>
</evidence>
<dbReference type="Gene3D" id="2.60.200.20">
    <property type="match status" value="1"/>
</dbReference>
<name>A0A1Y4MQ59_9FIRM</name>
<dbReference type="CDD" id="cd00060">
    <property type="entry name" value="FHA"/>
    <property type="match status" value="1"/>
</dbReference>
<gene>
    <name evidence="1" type="ORF">B5F11_18500</name>
</gene>
<sequence>MPLLECDNGHLFNGDKYGDTCPNCGLKVSEKKEQEREKTPEELAEELYVSEQSYVCGWLVCIHGANKGRAYEIHPGKNFIGSSDKMDIRVLGDQRIEKFNHASISYDAKDRSTMLMPGDSSGMVYCQEQAVYLPTLLEPFHIIELGQSRFIYAPLCGSGFSWEDYKD</sequence>
<accession>A0A1Y4MQ59</accession>
<protein>
    <recommendedName>
        <fullName evidence="3">FHA domain-containing protein</fullName>
    </recommendedName>
</protein>
<proteinExistence type="predicted"/>